<keyword evidence="2" id="KW-1185">Reference proteome</keyword>
<dbReference type="STRING" id="46914.JP75_05870"/>
<gene>
    <name evidence="1" type="ORF">JP75_05870</name>
</gene>
<evidence type="ECO:0000313" key="2">
    <source>
        <dbReference type="Proteomes" id="UP000028981"/>
    </source>
</evidence>
<name>A0A087M4X1_9HYPH</name>
<organism evidence="1 2">
    <name type="scientific">Devosia riboflavina</name>
    <dbReference type="NCBI Taxonomy" id="46914"/>
    <lineage>
        <taxon>Bacteria</taxon>
        <taxon>Pseudomonadati</taxon>
        <taxon>Pseudomonadota</taxon>
        <taxon>Alphaproteobacteria</taxon>
        <taxon>Hyphomicrobiales</taxon>
        <taxon>Devosiaceae</taxon>
        <taxon>Devosia</taxon>
    </lineage>
</organism>
<accession>A0A087M4X1</accession>
<protein>
    <submittedName>
        <fullName evidence="1">Uncharacterized protein</fullName>
    </submittedName>
</protein>
<comment type="caution">
    <text evidence="1">The sequence shown here is derived from an EMBL/GenBank/DDBJ whole genome shotgun (WGS) entry which is preliminary data.</text>
</comment>
<dbReference type="AlphaFoldDB" id="A0A087M4X1"/>
<dbReference type="OrthoDB" id="8480515at2"/>
<evidence type="ECO:0000313" key="1">
    <source>
        <dbReference type="EMBL" id="KFL31924.1"/>
    </source>
</evidence>
<sequence length="160" mass="16536">MLGFSRLGFPAALMAGFLGTAAMGQEVPEGWHLQEEDMSGVNDLFLAWYEPGSGDVTVAVNCQEGYADVVLTIYVDGPAAAGAKPAAVVLEGAGTRFAFESEVSDYNGYSVGTITSFGPELTTLLRGGFVVSVDGEVLGEFGAKSGKGEIDRILEACPAG</sequence>
<proteinExistence type="predicted"/>
<reference evidence="1 2" key="1">
    <citation type="submission" date="2014-08" db="EMBL/GenBank/DDBJ databases">
        <authorList>
            <person name="Hassan Y.I."/>
            <person name="Lepp D."/>
            <person name="Zhou T."/>
        </authorList>
    </citation>
    <scope>NUCLEOTIDE SEQUENCE [LARGE SCALE GENOMIC DNA]</scope>
    <source>
        <strain evidence="1 2">IFO13584</strain>
    </source>
</reference>
<dbReference type="Proteomes" id="UP000028981">
    <property type="component" value="Unassembled WGS sequence"/>
</dbReference>
<dbReference type="EMBL" id="JQGC01000004">
    <property type="protein sequence ID" value="KFL31924.1"/>
    <property type="molecule type" value="Genomic_DNA"/>
</dbReference>
<dbReference type="RefSeq" id="WP_035080440.1">
    <property type="nucleotide sequence ID" value="NZ_JQGC01000004.1"/>
</dbReference>